<dbReference type="EMBL" id="QAOQ01000008">
    <property type="protein sequence ID" value="PTQ93539.1"/>
    <property type="molecule type" value="Genomic_DNA"/>
</dbReference>
<dbReference type="Proteomes" id="UP000244168">
    <property type="component" value="Unassembled WGS sequence"/>
</dbReference>
<evidence type="ECO:0000313" key="8">
    <source>
        <dbReference type="EMBL" id="PTQ93539.1"/>
    </source>
</evidence>
<protein>
    <submittedName>
        <fullName evidence="8">Uncharacterized protein DUF4433</fullName>
    </submittedName>
</protein>
<sequence>VSFLRNQVVTFPRNRWSVCAEIRWSISANSPLEEEKILSRKLLESSDIEQTDILDFIEFPDTIRYDDKNYINLSISFPNHFLFKRFRERTLDLPHINWCVLKINPKYIYCTNTLFSVTNAASSIAKNLYGISGDLSKFKQLFDDNITSKSGVIPRGILNKKYPTDVQAEVLVKDEILVSDVLSICFKDEESLASGKASLSGYDTSKFVIDSSVFSNLRT</sequence>
<evidence type="ECO:0000256" key="5">
    <source>
        <dbReference type="ARBA" id="ARBA00023125"/>
    </source>
</evidence>
<evidence type="ECO:0000259" key="7">
    <source>
        <dbReference type="PROSITE" id="PS52018"/>
    </source>
</evidence>
<dbReference type="InterPro" id="IPR029494">
    <property type="entry name" value="DarT"/>
</dbReference>
<dbReference type="OrthoDB" id="7605323at2"/>
<dbReference type="RefSeq" id="WP_107830662.1">
    <property type="nucleotide sequence ID" value="NZ_QAOQ01000008.1"/>
</dbReference>
<reference evidence="8 9" key="1">
    <citation type="submission" date="2018-04" db="EMBL/GenBank/DDBJ databases">
        <title>Genomic Encyclopedia of Archaeal and Bacterial Type Strains, Phase II (KMG-II): from individual species to whole genera.</title>
        <authorList>
            <person name="Goeker M."/>
        </authorList>
    </citation>
    <scope>NUCLEOTIDE SEQUENCE [LARGE SCALE GENOMIC DNA]</scope>
    <source>
        <strain evidence="8 9">DSM 26809</strain>
    </source>
</reference>
<feature type="non-terminal residue" evidence="8">
    <location>
        <position position="1"/>
    </location>
</feature>
<evidence type="ECO:0000256" key="3">
    <source>
        <dbReference type="ARBA" id="ARBA00022679"/>
    </source>
</evidence>
<dbReference type="GO" id="GO:0016757">
    <property type="term" value="F:glycosyltransferase activity"/>
    <property type="evidence" value="ECO:0007669"/>
    <property type="project" value="UniProtKB-KW"/>
</dbReference>
<evidence type="ECO:0000256" key="1">
    <source>
        <dbReference type="ARBA" id="ARBA00022649"/>
    </source>
</evidence>
<feature type="domain" description="DarT" evidence="7">
    <location>
        <begin position="1"/>
        <end position="215"/>
    </location>
</feature>
<keyword evidence="2" id="KW-0328">Glycosyltransferase</keyword>
<organism evidence="8 9">
    <name type="scientific">Mucilaginibacter yixingensis</name>
    <dbReference type="NCBI Taxonomy" id="1295612"/>
    <lineage>
        <taxon>Bacteria</taxon>
        <taxon>Pseudomonadati</taxon>
        <taxon>Bacteroidota</taxon>
        <taxon>Sphingobacteriia</taxon>
        <taxon>Sphingobacteriales</taxon>
        <taxon>Sphingobacteriaceae</taxon>
        <taxon>Mucilaginibacter</taxon>
    </lineage>
</organism>
<dbReference type="Pfam" id="PF14487">
    <property type="entry name" value="DarT"/>
    <property type="match status" value="1"/>
</dbReference>
<accession>A0A2T5J5J7</accession>
<evidence type="ECO:0000313" key="9">
    <source>
        <dbReference type="Proteomes" id="UP000244168"/>
    </source>
</evidence>
<dbReference type="AlphaFoldDB" id="A0A2T5J5J7"/>
<evidence type="ECO:0000256" key="2">
    <source>
        <dbReference type="ARBA" id="ARBA00022676"/>
    </source>
</evidence>
<keyword evidence="4" id="KW-0548">Nucleotidyltransferase</keyword>
<evidence type="ECO:0000256" key="4">
    <source>
        <dbReference type="ARBA" id="ARBA00022695"/>
    </source>
</evidence>
<keyword evidence="9" id="KW-1185">Reference proteome</keyword>
<dbReference type="GO" id="GO:0003677">
    <property type="term" value="F:DNA binding"/>
    <property type="evidence" value="ECO:0007669"/>
    <property type="project" value="UniProtKB-UniRule"/>
</dbReference>
<keyword evidence="5 6" id="KW-0238">DNA-binding</keyword>
<keyword evidence="3" id="KW-0808">Transferase</keyword>
<dbReference type="GO" id="GO:0016779">
    <property type="term" value="F:nucleotidyltransferase activity"/>
    <property type="evidence" value="ECO:0007669"/>
    <property type="project" value="UniProtKB-KW"/>
</dbReference>
<gene>
    <name evidence="8" type="ORF">C8P68_1081</name>
</gene>
<comment type="caution">
    <text evidence="6">Lacks conserved residue(s) required for the propagation of feature annotation.</text>
</comment>
<keyword evidence="1 6" id="KW-1277">Toxin-antitoxin system</keyword>
<name>A0A2T5J5J7_9SPHI</name>
<proteinExistence type="inferred from homology"/>
<evidence type="ECO:0000256" key="6">
    <source>
        <dbReference type="PROSITE-ProRule" id="PRU01362"/>
    </source>
</evidence>
<dbReference type="PROSITE" id="PS52018">
    <property type="entry name" value="DART"/>
    <property type="match status" value="1"/>
</dbReference>
<comment type="caution">
    <text evidence="8">The sequence shown here is derived from an EMBL/GenBank/DDBJ whole genome shotgun (WGS) entry which is preliminary data.</text>
</comment>
<comment type="similarity">
    <text evidence="6">Belongs to the DarT ADP-ribosyltransferase family.</text>
</comment>